<dbReference type="Proteomes" id="UP000294309">
    <property type="component" value="Chromosome"/>
</dbReference>
<name>A0A4P7AGW5_9MOLU</name>
<evidence type="ECO:0000313" key="1">
    <source>
        <dbReference type="EMBL" id="QBQ07664.1"/>
    </source>
</evidence>
<dbReference type="EMBL" id="CP038013">
    <property type="protein sequence ID" value="QBQ07664.1"/>
    <property type="molecule type" value="Genomic_DNA"/>
</dbReference>
<accession>A0A4P7AGW5</accession>
<dbReference type="AlphaFoldDB" id="A0A4P7AGW5"/>
<gene>
    <name evidence="1" type="ORF">SGLAD_v1c04650</name>
</gene>
<dbReference type="RefSeq" id="WP_134297454.1">
    <property type="nucleotide sequence ID" value="NZ_CP038013.1"/>
</dbReference>
<protein>
    <submittedName>
        <fullName evidence="1">Uncharacterized protein</fullName>
    </submittedName>
</protein>
<dbReference type="KEGG" id="sgq:SGLAD_v1c04650"/>
<proteinExistence type="predicted"/>
<sequence length="235" mass="28597">MLGKYEFLDSEINYVLKYFEPTVSSIFIWIDYINEAFFDNNLIIKKLKQVKKQLMNMNYLDEFQDIKNHFLNIYDEVLYLMISYELKEIDYNYYAIAPKLRVIKELFIQADNIVKFCYDGLKKYKKVPSIKQLKNFFLQELQNKLTLVERFNKFSTIEFDNQQNEIIILLKNEQNIDKWLSGISLILAIYEDILDNLYNIDKTELSYFWKIIYRLNEMQSICEIYQNICYYINDK</sequence>
<reference evidence="1 2" key="1">
    <citation type="submission" date="2019-03" db="EMBL/GenBank/DDBJ databases">
        <title>Complete genome sequence of Spiroplasma gladiatoris TG-1 (DSM 22552).</title>
        <authorList>
            <person name="Lin Y.-C."/>
            <person name="Chou L."/>
            <person name="Kuo C.-H."/>
        </authorList>
    </citation>
    <scope>NUCLEOTIDE SEQUENCE [LARGE SCALE GENOMIC DNA]</scope>
    <source>
        <strain evidence="1 2">TG-1</strain>
    </source>
</reference>
<keyword evidence="2" id="KW-1185">Reference proteome</keyword>
<dbReference type="OrthoDB" id="389326at2"/>
<evidence type="ECO:0000313" key="2">
    <source>
        <dbReference type="Proteomes" id="UP000294309"/>
    </source>
</evidence>
<organism evidence="1 2">
    <name type="scientific">Spiroplasma gladiatoris</name>
    <dbReference type="NCBI Taxonomy" id="2143"/>
    <lineage>
        <taxon>Bacteria</taxon>
        <taxon>Bacillati</taxon>
        <taxon>Mycoplasmatota</taxon>
        <taxon>Mollicutes</taxon>
        <taxon>Entomoplasmatales</taxon>
        <taxon>Spiroplasmataceae</taxon>
        <taxon>Spiroplasma</taxon>
    </lineage>
</organism>